<evidence type="ECO:0000313" key="2">
    <source>
        <dbReference type="Proteomes" id="UP001464923"/>
    </source>
</evidence>
<evidence type="ECO:0000313" key="1">
    <source>
        <dbReference type="EMBL" id="MEQ3542499.1"/>
    </source>
</evidence>
<comment type="caution">
    <text evidence="1">The sequence shown here is derived from an EMBL/GenBank/DDBJ whole genome shotgun (WGS) entry which is preliminary data.</text>
</comment>
<organism evidence="1 2">
    <name type="scientific">Pseudonocardia tropica</name>
    <dbReference type="NCBI Taxonomy" id="681289"/>
    <lineage>
        <taxon>Bacteria</taxon>
        <taxon>Bacillati</taxon>
        <taxon>Actinomycetota</taxon>
        <taxon>Actinomycetes</taxon>
        <taxon>Pseudonocardiales</taxon>
        <taxon>Pseudonocardiaceae</taxon>
        <taxon>Pseudonocardia</taxon>
    </lineage>
</organism>
<reference evidence="1 2" key="1">
    <citation type="submission" date="2024-03" db="EMBL/GenBank/DDBJ databases">
        <title>Draft genome sequence of Pseudonocardia tropica JCM 19149.</title>
        <authorList>
            <person name="Butdee W."/>
            <person name="Duangmal K."/>
        </authorList>
    </citation>
    <scope>NUCLEOTIDE SEQUENCE [LARGE SCALE GENOMIC DNA]</scope>
    <source>
        <strain evidence="1 2">JCM 19149</strain>
    </source>
</reference>
<dbReference type="EMBL" id="JBEDNP010000050">
    <property type="protein sequence ID" value="MEQ3542499.1"/>
    <property type="molecule type" value="Genomic_DNA"/>
</dbReference>
<gene>
    <name evidence="1" type="ORF">WHI96_27190</name>
</gene>
<dbReference type="Proteomes" id="UP001464923">
    <property type="component" value="Unassembled WGS sequence"/>
</dbReference>
<accession>A0ABV1K2N4</accession>
<sequence length="122" mass="13024">MRVEPVRAPPLDPLGVLRVARVGKRVEELRKLNTRPTFSGTLPDLDTTRIVAEVMDITGVITGADDSEQLRPGPVGDAGVDVRIAEPITSTVDLELVQVGVGPAHRFLHHARLLTPAPSPAA</sequence>
<name>A0ABV1K2N4_9PSEU</name>
<keyword evidence="2" id="KW-1185">Reference proteome</keyword>
<protein>
    <submittedName>
        <fullName evidence="1">Uncharacterized protein</fullName>
    </submittedName>
</protein>
<proteinExistence type="predicted"/>